<sequence>MHSNQYNCVQKENTRYKSVPLFQINRDLRKTNWRALTMPQLESISDQNAVRTAFNTENRFDVSQSIEMQYRTACNQGNADSTFNISQIQHSSSSLFFNCTACPNEKINSSKVDKTNVLLKHNGTFLEQATLSNKSMTKCPNANDKTDSTFSLNKFTKHPMKFSTELLTKSSPFTVLDSGMKGVNESMRASKVVETDLPLKLEKTAGTKENSVKTGLKSSVTNLESKPLNILADSKFRIVENCLKPMNCTPRREFFYTNSFTPANTDGKLVENSEFEYTVCSNRAEDFYNMNYEKSKASITFEKSALESKKLTNLSVQKNTDFCTNASCKETNCSVLNTEQQCERTCTVSNTKSTNYTSLKVKKDFPRKECESKCIGTIDSVLHMLQSMVKEAKKCNDKDTTKLNEKDYQLKEVRCKNADCNTSGKNETSMELKGNPVNPLELMRPECTKILQEIKKHTEMLEEQLVIINKSLRGRRKYATLESWNIKQQKNIKTQNPEKKNVYVQEPCLCDHIKYTQCSQLKLENNYHLQHIEKNDVTLQRVDKFNTCGKDRVDKCLWKNGVKSLKCYNNAQIQCVRSMSSHVFNSWSTTMSPFRPVATSTPKKENPPKTKESSYHISICTQTVSTPIKESFELMEGEKITSTPEKVNPTKKKGGPCHISIYTPITSIPEECLGRTQVEKIITNETKCCSIEKNDEAVDTVCVNEKELYSTCEKNAVVMLLLANAVNSKCSKSKYKKSEFLNFRPRCVTNSCTKFDQRLIKCRLSKRKMQIPVVFKLSSVRCKTEDIPSNRSNNKHSTKRSTNNCTISDLKTDAYTQSSNLKITTATSVPCIAFTNRSRIENIDEERIMSKEGCILS</sequence>
<dbReference type="EMBL" id="CAXAJV020001293">
    <property type="protein sequence ID" value="CAL7945381.1"/>
    <property type="molecule type" value="Genomic_DNA"/>
</dbReference>
<proteinExistence type="predicted"/>
<evidence type="ECO:0000313" key="2">
    <source>
        <dbReference type="Proteomes" id="UP001642520"/>
    </source>
</evidence>
<accession>A0ABP1NYR4</accession>
<dbReference type="Proteomes" id="UP001642520">
    <property type="component" value="Unassembled WGS sequence"/>
</dbReference>
<reference evidence="1 2" key="1">
    <citation type="submission" date="2024-08" db="EMBL/GenBank/DDBJ databases">
        <authorList>
            <person name="Will J Nash"/>
            <person name="Angela Man"/>
            <person name="Seanna McTaggart"/>
            <person name="Kendall Baker"/>
            <person name="Tom Barker"/>
            <person name="Leah Catchpole"/>
            <person name="Alex Durrant"/>
            <person name="Karim Gharbi"/>
            <person name="Naomi Irish"/>
            <person name="Gemy Kaithakottil"/>
            <person name="Debby Ku"/>
            <person name="Aaliyah Providence"/>
            <person name="Felix Shaw"/>
            <person name="David Swarbreck"/>
            <person name="Chris Watkins"/>
            <person name="Ann M. McCartney"/>
            <person name="Giulio Formenti"/>
            <person name="Alice Mouton"/>
            <person name="Noel Vella"/>
            <person name="Bjorn M von Reumont"/>
            <person name="Adriana Vella"/>
            <person name="Wilfried Haerty"/>
        </authorList>
    </citation>
    <scope>NUCLEOTIDE SEQUENCE [LARGE SCALE GENOMIC DNA]</scope>
</reference>
<keyword evidence="2" id="KW-1185">Reference proteome</keyword>
<evidence type="ECO:0000313" key="1">
    <source>
        <dbReference type="EMBL" id="CAL7945381.1"/>
    </source>
</evidence>
<protein>
    <submittedName>
        <fullName evidence="1">Uncharacterized protein</fullName>
    </submittedName>
</protein>
<organism evidence="1 2">
    <name type="scientific">Xylocopa violacea</name>
    <name type="common">Violet carpenter bee</name>
    <name type="synonym">Apis violacea</name>
    <dbReference type="NCBI Taxonomy" id="135666"/>
    <lineage>
        <taxon>Eukaryota</taxon>
        <taxon>Metazoa</taxon>
        <taxon>Ecdysozoa</taxon>
        <taxon>Arthropoda</taxon>
        <taxon>Hexapoda</taxon>
        <taxon>Insecta</taxon>
        <taxon>Pterygota</taxon>
        <taxon>Neoptera</taxon>
        <taxon>Endopterygota</taxon>
        <taxon>Hymenoptera</taxon>
        <taxon>Apocrita</taxon>
        <taxon>Aculeata</taxon>
        <taxon>Apoidea</taxon>
        <taxon>Anthophila</taxon>
        <taxon>Apidae</taxon>
        <taxon>Xylocopa</taxon>
        <taxon>Xylocopa</taxon>
    </lineage>
</organism>
<comment type="caution">
    <text evidence="1">The sequence shown here is derived from an EMBL/GenBank/DDBJ whole genome shotgun (WGS) entry which is preliminary data.</text>
</comment>
<gene>
    <name evidence="1" type="ORF">XYLVIOL_LOCUS7183</name>
</gene>
<name>A0ABP1NYR4_XYLVO</name>